<evidence type="ECO:0000313" key="2">
    <source>
        <dbReference type="Proteomes" id="UP000076738"/>
    </source>
</evidence>
<sequence length="164" mass="18677">MGCMGPRGLPAGKRGQFRPLRGCTVPIGLRAQESEAIPTTIAYMDPRGRRARSERIQWIRCRTDSASEGSKRGQWGYGGQNRLRRCHGCAFARGGIPDRQWGQWRARRRPRLRLYLLRGDVGEQRRPRPLSSLQTVYEAVALIIPCSATSYIVIHLNTTTRHHR</sequence>
<accession>A0A167KTT6</accession>
<name>A0A167KTT6_CALVF</name>
<evidence type="ECO:0000313" key="1">
    <source>
        <dbReference type="EMBL" id="KZO94997.1"/>
    </source>
</evidence>
<dbReference type="Proteomes" id="UP000076738">
    <property type="component" value="Unassembled WGS sequence"/>
</dbReference>
<organism evidence="1 2">
    <name type="scientific">Calocera viscosa (strain TUFC12733)</name>
    <dbReference type="NCBI Taxonomy" id="1330018"/>
    <lineage>
        <taxon>Eukaryota</taxon>
        <taxon>Fungi</taxon>
        <taxon>Dikarya</taxon>
        <taxon>Basidiomycota</taxon>
        <taxon>Agaricomycotina</taxon>
        <taxon>Dacrymycetes</taxon>
        <taxon>Dacrymycetales</taxon>
        <taxon>Dacrymycetaceae</taxon>
        <taxon>Calocera</taxon>
    </lineage>
</organism>
<gene>
    <name evidence="1" type="ORF">CALVIDRAFT_186627</name>
</gene>
<proteinExistence type="predicted"/>
<dbReference type="AlphaFoldDB" id="A0A167KTT6"/>
<protein>
    <submittedName>
        <fullName evidence="1">Uncharacterized protein</fullName>
    </submittedName>
</protein>
<keyword evidence="2" id="KW-1185">Reference proteome</keyword>
<reference evidence="1 2" key="1">
    <citation type="journal article" date="2016" name="Mol. Biol. Evol.">
        <title>Comparative Genomics of Early-Diverging Mushroom-Forming Fungi Provides Insights into the Origins of Lignocellulose Decay Capabilities.</title>
        <authorList>
            <person name="Nagy L.G."/>
            <person name="Riley R."/>
            <person name="Tritt A."/>
            <person name="Adam C."/>
            <person name="Daum C."/>
            <person name="Floudas D."/>
            <person name="Sun H."/>
            <person name="Yadav J.S."/>
            <person name="Pangilinan J."/>
            <person name="Larsson K.H."/>
            <person name="Matsuura K."/>
            <person name="Barry K."/>
            <person name="Labutti K."/>
            <person name="Kuo R."/>
            <person name="Ohm R.A."/>
            <person name="Bhattacharya S.S."/>
            <person name="Shirouzu T."/>
            <person name="Yoshinaga Y."/>
            <person name="Martin F.M."/>
            <person name="Grigoriev I.V."/>
            <person name="Hibbett D.S."/>
        </authorList>
    </citation>
    <scope>NUCLEOTIDE SEQUENCE [LARGE SCALE GENOMIC DNA]</scope>
    <source>
        <strain evidence="1 2">TUFC12733</strain>
    </source>
</reference>
<dbReference type="EMBL" id="KV417291">
    <property type="protein sequence ID" value="KZO94997.1"/>
    <property type="molecule type" value="Genomic_DNA"/>
</dbReference>